<dbReference type="eggNOG" id="KOG1816">
    <property type="taxonomic scope" value="Eukaryota"/>
</dbReference>
<dbReference type="Pfam" id="PF03152">
    <property type="entry name" value="UFD1_N1"/>
    <property type="match status" value="1"/>
</dbReference>
<keyword evidence="7" id="KW-1185">Reference proteome</keyword>
<reference evidence="6 7" key="1">
    <citation type="submission" date="2011-02" db="EMBL/GenBank/DDBJ databases">
        <title>The Genome Sequence of Sphaeroforma arctica JP610.</title>
        <authorList>
            <consortium name="The Broad Institute Genome Sequencing Platform"/>
            <person name="Russ C."/>
            <person name="Cuomo C."/>
            <person name="Young S.K."/>
            <person name="Zeng Q."/>
            <person name="Gargeya S."/>
            <person name="Alvarado L."/>
            <person name="Berlin A."/>
            <person name="Chapman S.B."/>
            <person name="Chen Z."/>
            <person name="Freedman E."/>
            <person name="Gellesch M."/>
            <person name="Goldberg J."/>
            <person name="Griggs A."/>
            <person name="Gujja S."/>
            <person name="Heilman E."/>
            <person name="Heiman D."/>
            <person name="Howarth C."/>
            <person name="Mehta T."/>
            <person name="Neiman D."/>
            <person name="Pearson M."/>
            <person name="Roberts A."/>
            <person name="Saif S."/>
            <person name="Shea T."/>
            <person name="Shenoy N."/>
            <person name="Sisk P."/>
            <person name="Stolte C."/>
            <person name="Sykes S."/>
            <person name="White J."/>
            <person name="Yandava C."/>
            <person name="Burger G."/>
            <person name="Gray M.W."/>
            <person name="Holland P.W.H."/>
            <person name="King N."/>
            <person name="Lang F.B.F."/>
            <person name="Roger A.J."/>
            <person name="Ruiz-Trillo I."/>
            <person name="Haas B."/>
            <person name="Nusbaum C."/>
            <person name="Birren B."/>
        </authorList>
    </citation>
    <scope>NUCLEOTIDE SEQUENCE [LARGE SCALE GENOMIC DNA]</scope>
    <source>
        <strain evidence="6 7">JP610</strain>
    </source>
</reference>
<dbReference type="GO" id="GO:0034098">
    <property type="term" value="C:VCP-NPL4-UFD1 AAA ATPase complex"/>
    <property type="evidence" value="ECO:0007669"/>
    <property type="project" value="TreeGrafter"/>
</dbReference>
<keyword evidence="3" id="KW-0863">Zinc-finger</keyword>
<dbReference type="AlphaFoldDB" id="A0A0L0FNV4"/>
<dbReference type="GO" id="GO:0036503">
    <property type="term" value="P:ERAD pathway"/>
    <property type="evidence" value="ECO:0007669"/>
    <property type="project" value="TreeGrafter"/>
</dbReference>
<dbReference type="EMBL" id="KQ242553">
    <property type="protein sequence ID" value="KNC78131.1"/>
    <property type="molecule type" value="Genomic_DNA"/>
</dbReference>
<feature type="domain" description="C3H1-type" evidence="5">
    <location>
        <begin position="283"/>
        <end position="310"/>
    </location>
</feature>
<dbReference type="Proteomes" id="UP000054560">
    <property type="component" value="Unassembled WGS sequence"/>
</dbReference>
<dbReference type="InterPro" id="IPR042299">
    <property type="entry name" value="Ufd1-like_Nn"/>
</dbReference>
<organism evidence="6 7">
    <name type="scientific">Sphaeroforma arctica JP610</name>
    <dbReference type="NCBI Taxonomy" id="667725"/>
    <lineage>
        <taxon>Eukaryota</taxon>
        <taxon>Ichthyosporea</taxon>
        <taxon>Ichthyophonida</taxon>
        <taxon>Sphaeroforma</taxon>
    </lineage>
</organism>
<dbReference type="GO" id="GO:0008270">
    <property type="term" value="F:zinc ion binding"/>
    <property type="evidence" value="ECO:0007669"/>
    <property type="project" value="UniProtKB-KW"/>
</dbReference>
<comment type="similarity">
    <text evidence="1">Belongs to the UFD1 family.</text>
</comment>
<sequence length="474" mass="52415">MREHNRRPMRPFLVTEYAKGGTPALTPGAFILNRSVSAEHIPSVSNLNGKSLKTPTAKVAAQMDMDKQPGREEATCKTQHSPDDNPGPSHSTSEVLAGTEVCDGQDVADLSAGVPLSDGEGGDYLVKATTLAQTAPASPFSSTYDRPDASKRARSTPKRRKSKELEDIKCNSRRWDVPIRGRMCYIAQARPSTVIPMVVTSYRNQIRCVDGFYVTTRYTDTTRALTNPPCDACGVLARKSKCLFDNCGDCCRDVNNNPCKVHRTKADAMFLQLKADVRRQKLRKQHGMCLMYQAGQCRKGSACYYDHGEGPEMLDIDSEIGTPLRITLCVRDYANESERSTRNDKMSLPQSVLMTALAKEISSPFTFQINQRGSNVMTHGGVWEFTAPENTVLLTPLMQARLGVRSGDMVELKSVSLPSGTFAKFKALDMLSWQRIPTAMVRSLLEFELRKHQTLGVGSVVDVVFADKKCELEV</sequence>
<evidence type="ECO:0000313" key="6">
    <source>
        <dbReference type="EMBL" id="KNC78131.1"/>
    </source>
</evidence>
<dbReference type="PANTHER" id="PTHR12555">
    <property type="entry name" value="UBIQUITIN FUSION DEGRADATON PROTEIN 1"/>
    <property type="match status" value="1"/>
</dbReference>
<evidence type="ECO:0000256" key="1">
    <source>
        <dbReference type="ARBA" id="ARBA00006043"/>
    </source>
</evidence>
<keyword evidence="3" id="KW-0479">Metal-binding</keyword>
<feature type="compositionally biased region" description="Basic residues" evidence="4">
    <location>
        <begin position="152"/>
        <end position="162"/>
    </location>
</feature>
<dbReference type="GO" id="GO:0006511">
    <property type="term" value="P:ubiquitin-dependent protein catabolic process"/>
    <property type="evidence" value="ECO:0007669"/>
    <property type="project" value="InterPro"/>
</dbReference>
<accession>A0A0L0FNV4</accession>
<evidence type="ECO:0000313" key="7">
    <source>
        <dbReference type="Proteomes" id="UP000054560"/>
    </source>
</evidence>
<protein>
    <recommendedName>
        <fullName evidence="5">C3H1-type domain-containing protein</fullName>
    </recommendedName>
</protein>
<feature type="compositionally biased region" description="Basic and acidic residues" evidence="4">
    <location>
        <begin position="65"/>
        <end position="83"/>
    </location>
</feature>
<evidence type="ECO:0000256" key="2">
    <source>
        <dbReference type="ARBA" id="ARBA00022786"/>
    </source>
</evidence>
<evidence type="ECO:0000256" key="4">
    <source>
        <dbReference type="SAM" id="MobiDB-lite"/>
    </source>
</evidence>
<keyword evidence="2" id="KW-0833">Ubl conjugation pathway</keyword>
<dbReference type="InterPro" id="IPR055417">
    <property type="entry name" value="UFD1_N1"/>
</dbReference>
<dbReference type="Gene3D" id="2.40.40.50">
    <property type="entry name" value="Ubiquitin fusion degradation protein UFD1, N-terminal domain"/>
    <property type="match status" value="1"/>
</dbReference>
<feature type="region of interest" description="Disordered" evidence="4">
    <location>
        <begin position="65"/>
        <end position="94"/>
    </location>
</feature>
<gene>
    <name evidence="6" type="ORF">SARC_09427</name>
</gene>
<feature type="region of interest" description="Disordered" evidence="4">
    <location>
        <begin position="136"/>
        <end position="165"/>
    </location>
</feature>
<dbReference type="InterPro" id="IPR004854">
    <property type="entry name" value="Ufd1-like"/>
</dbReference>
<dbReference type="RefSeq" id="XP_014152033.1">
    <property type="nucleotide sequence ID" value="XM_014296558.1"/>
</dbReference>
<dbReference type="PANTHER" id="PTHR12555:SF13">
    <property type="entry name" value="UBIQUITIN RECOGNITION FACTOR IN ER-ASSOCIATED DEGRADATION PROTEIN 1"/>
    <property type="match status" value="1"/>
</dbReference>
<name>A0A0L0FNV4_9EUKA</name>
<dbReference type="GO" id="GO:0031593">
    <property type="term" value="F:polyubiquitin modification-dependent protein binding"/>
    <property type="evidence" value="ECO:0007669"/>
    <property type="project" value="TreeGrafter"/>
</dbReference>
<proteinExistence type="inferred from homology"/>
<dbReference type="InterPro" id="IPR000571">
    <property type="entry name" value="Znf_CCCH"/>
</dbReference>
<evidence type="ECO:0000256" key="3">
    <source>
        <dbReference type="PROSITE-ProRule" id="PRU00723"/>
    </source>
</evidence>
<dbReference type="OrthoDB" id="422728at2759"/>
<feature type="zinc finger region" description="C3H1-type" evidence="3">
    <location>
        <begin position="283"/>
        <end position="310"/>
    </location>
</feature>
<evidence type="ECO:0000259" key="5">
    <source>
        <dbReference type="PROSITE" id="PS50103"/>
    </source>
</evidence>
<keyword evidence="3" id="KW-0862">Zinc</keyword>
<dbReference type="STRING" id="667725.A0A0L0FNV4"/>
<dbReference type="PROSITE" id="PS50103">
    <property type="entry name" value="ZF_C3H1"/>
    <property type="match status" value="1"/>
</dbReference>
<dbReference type="GeneID" id="25909931"/>